<keyword evidence="7" id="KW-0067">ATP-binding</keyword>
<keyword evidence="5" id="KW-0547">Nucleotide-binding</keyword>
<dbReference type="STRING" id="203124.Tery_0203"/>
<dbReference type="AlphaFoldDB" id="Q119Y2"/>
<dbReference type="GO" id="GO:0005524">
    <property type="term" value="F:ATP binding"/>
    <property type="evidence" value="ECO:0007669"/>
    <property type="project" value="UniProtKB-KW"/>
</dbReference>
<dbReference type="PROSITE" id="PS50109">
    <property type="entry name" value="HIS_KIN"/>
    <property type="match status" value="1"/>
</dbReference>
<evidence type="ECO:0000256" key="7">
    <source>
        <dbReference type="ARBA" id="ARBA00022840"/>
    </source>
</evidence>
<keyword evidence="9" id="KW-0175">Coiled coil</keyword>
<keyword evidence="6 12" id="KW-0418">Kinase</keyword>
<feature type="coiled-coil region" evidence="9">
    <location>
        <begin position="115"/>
        <end position="159"/>
    </location>
</feature>
<evidence type="ECO:0000313" key="12">
    <source>
        <dbReference type="EMBL" id="ABG49692.1"/>
    </source>
</evidence>
<evidence type="ECO:0000259" key="10">
    <source>
        <dbReference type="PROSITE" id="PS50109"/>
    </source>
</evidence>
<dbReference type="GO" id="GO:0006355">
    <property type="term" value="P:regulation of DNA-templated transcription"/>
    <property type="evidence" value="ECO:0007669"/>
    <property type="project" value="InterPro"/>
</dbReference>
<dbReference type="InterPro" id="IPR035965">
    <property type="entry name" value="PAS-like_dom_sf"/>
</dbReference>
<proteinExistence type="predicted"/>
<dbReference type="NCBIfam" id="TIGR00229">
    <property type="entry name" value="sensory_box"/>
    <property type="match status" value="1"/>
</dbReference>
<dbReference type="InterPro" id="IPR013767">
    <property type="entry name" value="PAS_fold"/>
</dbReference>
<dbReference type="InterPro" id="IPR003661">
    <property type="entry name" value="HisK_dim/P_dom"/>
</dbReference>
<dbReference type="InterPro" id="IPR000014">
    <property type="entry name" value="PAS"/>
</dbReference>
<dbReference type="PROSITE" id="PS50112">
    <property type="entry name" value="PAS"/>
    <property type="match status" value="1"/>
</dbReference>
<accession>Q119Y2</accession>
<dbReference type="CDD" id="cd00082">
    <property type="entry name" value="HisKA"/>
    <property type="match status" value="1"/>
</dbReference>
<dbReference type="PANTHER" id="PTHR43065">
    <property type="entry name" value="SENSOR HISTIDINE KINASE"/>
    <property type="match status" value="1"/>
</dbReference>
<feature type="domain" description="PAS" evidence="11">
    <location>
        <begin position="2"/>
        <end position="57"/>
    </location>
</feature>
<sequence length="439" mass="49637">MTPEQFIELARVLPEPSLFLTQKGEILAMNKLASSIFGYRSKDLQGQQIYDFVKESENIVTEYLQACSRNRKMVIGSLTICTADGANVVCRSRGAVVEPASSGLPAKIFLRLEKNNNANNNFIILNQKIEQLKSEIGHRRKAEHQLKDTLNKLQKTQIQLIHQEKLSALGQMAAGIAHEINNPVSFIHGNILPAKEYAEDLLRLIRLYQKHYPNPVPEIQEEIDEIDLDFLVEDLTKLLKSMSFGTTRICEIVKSMRTFTRLDEAEIKQVNIHDGIDSTLMILQHRLKEMSNLPQIQVLKNYEEIPQIECYSGQLNQVFMNIFSNSIDALQECYEQKSIQEINENPPQIRIQTAVLNHDWVTIRIADNGTGINEEVKLKLFDPFFTTKDIGKGTGLGLSISYGIIVEKHGGNIFCNSEVGKGTEFVIQIPIQLSMIQAA</sequence>
<protein>
    <recommendedName>
        <fullName evidence="2">histidine kinase</fullName>
        <ecNumber evidence="2">2.7.13.3</ecNumber>
    </recommendedName>
</protein>
<evidence type="ECO:0000256" key="1">
    <source>
        <dbReference type="ARBA" id="ARBA00000085"/>
    </source>
</evidence>
<organism evidence="12">
    <name type="scientific">Trichodesmium erythraeum (strain IMS101)</name>
    <dbReference type="NCBI Taxonomy" id="203124"/>
    <lineage>
        <taxon>Bacteria</taxon>
        <taxon>Bacillati</taxon>
        <taxon>Cyanobacteriota</taxon>
        <taxon>Cyanophyceae</taxon>
        <taxon>Oscillatoriophycideae</taxon>
        <taxon>Oscillatoriales</taxon>
        <taxon>Microcoleaceae</taxon>
        <taxon>Trichodesmium</taxon>
    </lineage>
</organism>
<dbReference type="OrthoDB" id="569699at2"/>
<feature type="domain" description="Histidine kinase" evidence="10">
    <location>
        <begin position="175"/>
        <end position="433"/>
    </location>
</feature>
<dbReference type="Gene3D" id="3.30.565.10">
    <property type="entry name" value="Histidine kinase-like ATPase, C-terminal domain"/>
    <property type="match status" value="1"/>
</dbReference>
<comment type="catalytic activity">
    <reaction evidence="1">
        <text>ATP + protein L-histidine = ADP + protein N-phospho-L-histidine.</text>
        <dbReference type="EC" id="2.7.13.3"/>
    </reaction>
</comment>
<dbReference type="Gene3D" id="1.10.287.130">
    <property type="match status" value="1"/>
</dbReference>
<dbReference type="CDD" id="cd00130">
    <property type="entry name" value="PAS"/>
    <property type="match status" value="1"/>
</dbReference>
<dbReference type="Pfam" id="PF02518">
    <property type="entry name" value="HATPase_c"/>
    <property type="match status" value="1"/>
</dbReference>
<dbReference type="RefSeq" id="WP_011610089.1">
    <property type="nucleotide sequence ID" value="NC_008312.1"/>
</dbReference>
<dbReference type="InterPro" id="IPR036097">
    <property type="entry name" value="HisK_dim/P_sf"/>
</dbReference>
<dbReference type="Gene3D" id="3.30.450.20">
    <property type="entry name" value="PAS domain"/>
    <property type="match status" value="1"/>
</dbReference>
<dbReference type="GO" id="GO:0000155">
    <property type="term" value="F:phosphorelay sensor kinase activity"/>
    <property type="evidence" value="ECO:0007669"/>
    <property type="project" value="InterPro"/>
</dbReference>
<name>Q119Y2_TRIEI</name>
<dbReference type="InterPro" id="IPR005467">
    <property type="entry name" value="His_kinase_dom"/>
</dbReference>
<dbReference type="PRINTS" id="PR00344">
    <property type="entry name" value="BCTRLSENSOR"/>
</dbReference>
<dbReference type="HOGENOM" id="CLU_000445_114_39_3"/>
<dbReference type="InterPro" id="IPR003594">
    <property type="entry name" value="HATPase_dom"/>
</dbReference>
<dbReference type="KEGG" id="ter:Tery_0203"/>
<evidence type="ECO:0000256" key="2">
    <source>
        <dbReference type="ARBA" id="ARBA00012438"/>
    </source>
</evidence>
<evidence type="ECO:0000259" key="11">
    <source>
        <dbReference type="PROSITE" id="PS50112"/>
    </source>
</evidence>
<dbReference type="SUPFAM" id="SSF47384">
    <property type="entry name" value="Homodimeric domain of signal transducing histidine kinase"/>
    <property type="match status" value="1"/>
</dbReference>
<dbReference type="eggNOG" id="COG4191">
    <property type="taxonomic scope" value="Bacteria"/>
</dbReference>
<dbReference type="SUPFAM" id="SSF55785">
    <property type="entry name" value="PYP-like sensor domain (PAS domain)"/>
    <property type="match status" value="1"/>
</dbReference>
<gene>
    <name evidence="12" type="ordered locus">Tery_0203</name>
</gene>
<dbReference type="EMBL" id="CP000393">
    <property type="protein sequence ID" value="ABG49692.1"/>
    <property type="molecule type" value="Genomic_DNA"/>
</dbReference>
<dbReference type="PANTHER" id="PTHR43065:SF10">
    <property type="entry name" value="PEROXIDE STRESS-ACTIVATED HISTIDINE KINASE MAK3"/>
    <property type="match status" value="1"/>
</dbReference>
<evidence type="ECO:0000256" key="5">
    <source>
        <dbReference type="ARBA" id="ARBA00022741"/>
    </source>
</evidence>
<dbReference type="SUPFAM" id="SSF55874">
    <property type="entry name" value="ATPase domain of HSP90 chaperone/DNA topoisomerase II/histidine kinase"/>
    <property type="match status" value="1"/>
</dbReference>
<evidence type="ECO:0000256" key="4">
    <source>
        <dbReference type="ARBA" id="ARBA00022679"/>
    </source>
</evidence>
<evidence type="ECO:0000256" key="8">
    <source>
        <dbReference type="ARBA" id="ARBA00023012"/>
    </source>
</evidence>
<dbReference type="SMART" id="SM00387">
    <property type="entry name" value="HATPase_c"/>
    <property type="match status" value="1"/>
</dbReference>
<evidence type="ECO:0000256" key="3">
    <source>
        <dbReference type="ARBA" id="ARBA00022553"/>
    </source>
</evidence>
<keyword evidence="4 12" id="KW-0808">Transferase</keyword>
<dbReference type="Pfam" id="PF00989">
    <property type="entry name" value="PAS"/>
    <property type="match status" value="1"/>
</dbReference>
<dbReference type="SMART" id="SM00091">
    <property type="entry name" value="PAS"/>
    <property type="match status" value="1"/>
</dbReference>
<keyword evidence="3" id="KW-0597">Phosphoprotein</keyword>
<evidence type="ECO:0000256" key="9">
    <source>
        <dbReference type="SAM" id="Coils"/>
    </source>
</evidence>
<dbReference type="InterPro" id="IPR004358">
    <property type="entry name" value="Sig_transdc_His_kin-like_C"/>
</dbReference>
<keyword evidence="8" id="KW-0902">Two-component regulatory system</keyword>
<dbReference type="InterPro" id="IPR036890">
    <property type="entry name" value="HATPase_C_sf"/>
</dbReference>
<evidence type="ECO:0000256" key="6">
    <source>
        <dbReference type="ARBA" id="ARBA00022777"/>
    </source>
</evidence>
<dbReference type="EC" id="2.7.13.3" evidence="2"/>
<reference evidence="12" key="1">
    <citation type="submission" date="2006-06" db="EMBL/GenBank/DDBJ databases">
        <title>Complete sequence of Trichodesmium erythraeum IMS101.</title>
        <authorList>
            <consortium name="US DOE Joint Genome Institute"/>
            <person name="Copeland A."/>
            <person name="Lucas S."/>
            <person name="Lapidus A."/>
            <person name="Barry K."/>
            <person name="Detter J.C."/>
            <person name="Glavina del Rio T."/>
            <person name="Hammon N."/>
            <person name="Israni S."/>
            <person name="Dalin E."/>
            <person name="Tice H."/>
            <person name="Pitluck S."/>
            <person name="Kiss H."/>
            <person name="Munk A.C."/>
            <person name="Brettin T."/>
            <person name="Bruce D."/>
            <person name="Han C."/>
            <person name="Tapia R."/>
            <person name="Gilna P."/>
            <person name="Schmutz J."/>
            <person name="Larimer F."/>
            <person name="Land M."/>
            <person name="Hauser L."/>
            <person name="Kyrpides N."/>
            <person name="Kim E."/>
            <person name="Richardson P."/>
        </authorList>
    </citation>
    <scope>NUCLEOTIDE SEQUENCE [LARGE SCALE GENOMIC DNA]</scope>
    <source>
        <strain evidence="12">IMS101</strain>
    </source>
</reference>